<evidence type="ECO:0000256" key="10">
    <source>
        <dbReference type="ARBA" id="ARBA00030351"/>
    </source>
</evidence>
<evidence type="ECO:0000256" key="1">
    <source>
        <dbReference type="ARBA" id="ARBA00001974"/>
    </source>
</evidence>
<comment type="catalytic activity">
    <reaction evidence="11">
        <text>L-ornithine + NADPH + O2 = N(5)-hydroxy-L-ornithine + NADP(+) + H2O</text>
        <dbReference type="Rhea" id="RHEA:41508"/>
        <dbReference type="ChEBI" id="CHEBI:15377"/>
        <dbReference type="ChEBI" id="CHEBI:15379"/>
        <dbReference type="ChEBI" id="CHEBI:46911"/>
        <dbReference type="ChEBI" id="CHEBI:57783"/>
        <dbReference type="ChEBI" id="CHEBI:58349"/>
        <dbReference type="ChEBI" id="CHEBI:78275"/>
        <dbReference type="EC" id="1.14.13.196"/>
    </reaction>
</comment>
<dbReference type="GeneID" id="4979124"/>
<dbReference type="GO" id="GO:0016491">
    <property type="term" value="F:oxidoreductase activity"/>
    <property type="evidence" value="ECO:0007669"/>
    <property type="project" value="UniProtKB-KW"/>
</dbReference>
<dbReference type="KEGG" id="ang:An02g06340"/>
<comment type="catalytic activity">
    <reaction evidence="12">
        <text>L-ornithine + NADH + O2 = N(5)-hydroxy-L-ornithine + NAD(+) + H2O</text>
        <dbReference type="Rhea" id="RHEA:41512"/>
        <dbReference type="ChEBI" id="CHEBI:15377"/>
        <dbReference type="ChEBI" id="CHEBI:15379"/>
        <dbReference type="ChEBI" id="CHEBI:46911"/>
        <dbReference type="ChEBI" id="CHEBI:57540"/>
        <dbReference type="ChEBI" id="CHEBI:57945"/>
        <dbReference type="ChEBI" id="CHEBI:78275"/>
        <dbReference type="EC" id="1.14.13.196"/>
    </reaction>
</comment>
<evidence type="ECO:0000256" key="11">
    <source>
        <dbReference type="ARBA" id="ARBA00047598"/>
    </source>
</evidence>
<evidence type="ECO:0000256" key="9">
    <source>
        <dbReference type="ARBA" id="ARBA00023002"/>
    </source>
</evidence>
<dbReference type="PANTHER" id="PTHR38663">
    <property type="match status" value="1"/>
</dbReference>
<dbReference type="RefSeq" id="XP_059606851.1">
    <property type="nucleotide sequence ID" value="XM_059746360.1"/>
</dbReference>
<comment type="similarity">
    <text evidence="3">Belongs to the lysine N(6)-hydroxylase/L-ornithine N(5)-oxygenase family.</text>
</comment>
<evidence type="ECO:0000256" key="5">
    <source>
        <dbReference type="ARBA" id="ARBA00018612"/>
    </source>
</evidence>
<keyword evidence="9" id="KW-0560">Oxidoreductase</keyword>
<dbReference type="SUPFAM" id="SSF51905">
    <property type="entry name" value="FAD/NAD(P)-binding domain"/>
    <property type="match status" value="1"/>
</dbReference>
<protein>
    <recommendedName>
        <fullName evidence="5">L-ornithine N(5)-monooxygenase</fullName>
        <ecNumber evidence="4">1.14.13.196</ecNumber>
    </recommendedName>
    <alternativeName>
        <fullName evidence="10">L-ornithine N(5)-oxygenase</fullName>
    </alternativeName>
</protein>
<evidence type="ECO:0000256" key="6">
    <source>
        <dbReference type="ARBA" id="ARBA00022630"/>
    </source>
</evidence>
<keyword evidence="6" id="KW-0285">Flavoprotein</keyword>
<comment type="cofactor">
    <cofactor evidence="1">
        <name>FAD</name>
        <dbReference type="ChEBI" id="CHEBI:57692"/>
    </cofactor>
</comment>
<comment type="pathway">
    <text evidence="2">Siderophore biosynthesis.</text>
</comment>
<organism evidence="14">
    <name type="scientific">Aspergillus niger</name>
    <dbReference type="NCBI Taxonomy" id="5061"/>
    <lineage>
        <taxon>Eukaryota</taxon>
        <taxon>Fungi</taxon>
        <taxon>Dikarya</taxon>
        <taxon>Ascomycota</taxon>
        <taxon>Pezizomycotina</taxon>
        <taxon>Eurotiomycetes</taxon>
        <taxon>Eurotiomycetidae</taxon>
        <taxon>Eurotiales</taxon>
        <taxon>Aspergillaceae</taxon>
        <taxon>Aspergillus</taxon>
        <taxon>Aspergillus subgen. Circumdati</taxon>
    </lineage>
</organism>
<evidence type="ECO:0000256" key="13">
    <source>
        <dbReference type="SAM" id="MobiDB-lite"/>
    </source>
</evidence>
<dbReference type="Gene3D" id="3.50.50.60">
    <property type="entry name" value="FAD/NAD(P)-binding domain"/>
    <property type="match status" value="1"/>
</dbReference>
<gene>
    <name evidence="14" type="ORF">An02g06340</name>
</gene>
<evidence type="ECO:0000313" key="14">
    <source>
        <dbReference type="RefSeq" id="XP_059606851.1"/>
    </source>
</evidence>
<dbReference type="AlphaFoldDB" id="A0AAJ8C290"/>
<reference evidence="14" key="2">
    <citation type="submission" date="2025-08" db="UniProtKB">
        <authorList>
            <consortium name="RefSeq"/>
        </authorList>
    </citation>
    <scope>IDENTIFICATION</scope>
</reference>
<dbReference type="VEuPathDB" id="FungiDB:An02g06340"/>
<proteinExistence type="inferred from homology"/>
<dbReference type="EC" id="1.14.13.196" evidence="4"/>
<sequence>MVGKTTQSSTSFPDILDVLIIGAGPCGLAVAARLREETPSAMFTDDEHQRYHWINKHSGRMALVQAHRGKLKGVKAEKWQRYDDSHYSRRGSSSSSGSGSAPPSLSSSVTSDEGDKWMERWNRAFKTLEIEQLRSPMFFHVDPRDRDGMLAYTREVRRERDLWEISGCVGKELSKHKKKKMRSRAQAVGEVEIDERDRKDYFSPSTDLFGDYCGSIVSRYGLDAPGMIRQCEVNDISYDYHSELSPSDKIFTVTTAEGNRFYSRVVVLAIGPGRTKILPFKLSGEEEQGACHSTEIRMFPSINVKAKIKQRQETNVVVVGGGLSSAQVVDMAIRRGVTKVWFLLRSDFKVKHFDLALNWMGKFKNFEKAAFWSADTDEERLEMIKAARNGGSITPRYQKILKQHVAAHRLSIHPRTVICGKEYCASSRTWRLTTDPPIPELPRIDYIYFATGMQADVNELPLLQRMNREYPIETKQGLPCITDDLMWQSNVPLFLTGRLGSLRLGPGAANLEGARLGAERIAWAMEDVLGRKGSEDTGSERSKQCFCGLGNRIRGFMSAYAANRLGTTSITLKLHIFVHVEQLCCLLTQLTHLHLISSHQITALLHPWVSFPHQPTDQASKPHSIVHLSWQDARFAILKSTQQRLDTHQPHPQCLIRASNLRIRDRSEHQHELIAALKKPRHAQSLSQLKS</sequence>
<evidence type="ECO:0000256" key="8">
    <source>
        <dbReference type="ARBA" id="ARBA00022857"/>
    </source>
</evidence>
<evidence type="ECO:0000256" key="2">
    <source>
        <dbReference type="ARBA" id="ARBA00004924"/>
    </source>
</evidence>
<evidence type="ECO:0000256" key="12">
    <source>
        <dbReference type="ARBA" id="ARBA00049248"/>
    </source>
</evidence>
<evidence type="ECO:0000256" key="4">
    <source>
        <dbReference type="ARBA" id="ARBA00012881"/>
    </source>
</evidence>
<feature type="compositionally biased region" description="Low complexity" evidence="13">
    <location>
        <begin position="90"/>
        <end position="108"/>
    </location>
</feature>
<evidence type="ECO:0000256" key="3">
    <source>
        <dbReference type="ARBA" id="ARBA00007588"/>
    </source>
</evidence>
<keyword evidence="7" id="KW-0274">FAD</keyword>
<dbReference type="PANTHER" id="PTHR38663:SF1">
    <property type="entry name" value="L-ORNITHINE N(5)-MONOOXYGENASE"/>
    <property type="match status" value="1"/>
</dbReference>
<dbReference type="InterPro" id="IPR025700">
    <property type="entry name" value="Lys/Orn_oxygenase"/>
</dbReference>
<reference evidence="14" key="1">
    <citation type="submission" date="2025-02" db="EMBL/GenBank/DDBJ databases">
        <authorList>
            <consortium name="NCBI Genome Project"/>
        </authorList>
    </citation>
    <scope>NUCLEOTIDE SEQUENCE</scope>
</reference>
<dbReference type="Pfam" id="PF13434">
    <property type="entry name" value="Lys_Orn_oxgnase"/>
    <property type="match status" value="1"/>
</dbReference>
<evidence type="ECO:0000256" key="7">
    <source>
        <dbReference type="ARBA" id="ARBA00022827"/>
    </source>
</evidence>
<dbReference type="InterPro" id="IPR036188">
    <property type="entry name" value="FAD/NAD-bd_sf"/>
</dbReference>
<feature type="region of interest" description="Disordered" evidence="13">
    <location>
        <begin position="82"/>
        <end position="112"/>
    </location>
</feature>
<accession>A0AAJ8C290</accession>
<keyword evidence="8" id="KW-0521">NADP</keyword>
<name>A0AAJ8C290_ASPNG</name>